<accession>A0A4D6L311</accession>
<dbReference type="GO" id="GO:0016477">
    <property type="term" value="P:cell migration"/>
    <property type="evidence" value="ECO:0007669"/>
    <property type="project" value="TreeGrafter"/>
</dbReference>
<evidence type="ECO:0000256" key="2">
    <source>
        <dbReference type="SAM" id="MobiDB-lite"/>
    </source>
</evidence>
<dbReference type="PANTHER" id="PTHR12093">
    <property type="entry name" value="NCK-ASSOCIATED PROTEIN 1"/>
    <property type="match status" value="1"/>
</dbReference>
<dbReference type="Proteomes" id="UP000501690">
    <property type="component" value="Linkage Group LG2"/>
</dbReference>
<dbReference type="Pfam" id="PF09735">
    <property type="entry name" value="Nckap1"/>
    <property type="match status" value="2"/>
</dbReference>
<dbReference type="InterPro" id="IPR019137">
    <property type="entry name" value="Nck-associated_protein-1"/>
</dbReference>
<dbReference type="EMBL" id="CP039346">
    <property type="protein sequence ID" value="QCD82902.1"/>
    <property type="molecule type" value="Genomic_DNA"/>
</dbReference>
<feature type="region of interest" description="Disordered" evidence="2">
    <location>
        <begin position="1246"/>
        <end position="1293"/>
    </location>
</feature>
<feature type="region of interest" description="Disordered" evidence="2">
    <location>
        <begin position="1203"/>
        <end position="1225"/>
    </location>
</feature>
<feature type="compositionally biased region" description="Polar residues" evidence="2">
    <location>
        <begin position="14"/>
        <end position="26"/>
    </location>
</feature>
<keyword evidence="4" id="KW-1185">Reference proteome</keyword>
<proteinExistence type="inferred from homology"/>
<evidence type="ECO:0000313" key="3">
    <source>
        <dbReference type="EMBL" id="QCD82902.1"/>
    </source>
</evidence>
<dbReference type="GO" id="GO:0000902">
    <property type="term" value="P:cell morphogenesis"/>
    <property type="evidence" value="ECO:0007669"/>
    <property type="project" value="TreeGrafter"/>
</dbReference>
<dbReference type="GO" id="GO:0031209">
    <property type="term" value="C:SCAR complex"/>
    <property type="evidence" value="ECO:0007669"/>
    <property type="project" value="TreeGrafter"/>
</dbReference>
<name>A0A4D6L311_VIGUN</name>
<dbReference type="PANTHER" id="PTHR12093:SF10">
    <property type="entry name" value="MEMBRANE-ASSOCIATED PROTEIN HEM"/>
    <property type="match status" value="1"/>
</dbReference>
<evidence type="ECO:0000313" key="4">
    <source>
        <dbReference type="Proteomes" id="UP000501690"/>
    </source>
</evidence>
<organism evidence="3 4">
    <name type="scientific">Vigna unguiculata</name>
    <name type="common">Cowpea</name>
    <dbReference type="NCBI Taxonomy" id="3917"/>
    <lineage>
        <taxon>Eukaryota</taxon>
        <taxon>Viridiplantae</taxon>
        <taxon>Streptophyta</taxon>
        <taxon>Embryophyta</taxon>
        <taxon>Tracheophyta</taxon>
        <taxon>Spermatophyta</taxon>
        <taxon>Magnoliopsida</taxon>
        <taxon>eudicotyledons</taxon>
        <taxon>Gunneridae</taxon>
        <taxon>Pentapetalae</taxon>
        <taxon>rosids</taxon>
        <taxon>fabids</taxon>
        <taxon>Fabales</taxon>
        <taxon>Fabaceae</taxon>
        <taxon>Papilionoideae</taxon>
        <taxon>50 kb inversion clade</taxon>
        <taxon>NPAAA clade</taxon>
        <taxon>indigoferoid/millettioid clade</taxon>
        <taxon>Phaseoleae</taxon>
        <taxon>Vigna</taxon>
    </lineage>
</organism>
<protein>
    <submittedName>
        <fullName evidence="3">NCK-associated protein 1</fullName>
    </submittedName>
</protein>
<feature type="region of interest" description="Disordered" evidence="2">
    <location>
        <begin position="14"/>
        <end position="73"/>
    </location>
</feature>
<feature type="compositionally biased region" description="Polar residues" evidence="2">
    <location>
        <begin position="56"/>
        <end position="73"/>
    </location>
</feature>
<gene>
    <name evidence="3" type="ORF">DEO72_LG2g3244</name>
</gene>
<dbReference type="GO" id="GO:0030866">
    <property type="term" value="P:cortical actin cytoskeleton organization"/>
    <property type="evidence" value="ECO:0007669"/>
    <property type="project" value="TreeGrafter"/>
</dbReference>
<comment type="similarity">
    <text evidence="1">Belongs to the HEM-1/HEM-2 family.</text>
</comment>
<evidence type="ECO:0000256" key="1">
    <source>
        <dbReference type="ARBA" id="ARBA00037947"/>
    </source>
</evidence>
<dbReference type="GO" id="GO:0030031">
    <property type="term" value="P:cell projection assembly"/>
    <property type="evidence" value="ECO:0007669"/>
    <property type="project" value="TreeGrafter"/>
</dbReference>
<reference evidence="3 4" key="1">
    <citation type="submission" date="2019-04" db="EMBL/GenBank/DDBJ databases">
        <title>An improved genome assembly and genetic linkage map for asparagus bean, Vigna unguiculata ssp. sesquipedialis.</title>
        <authorList>
            <person name="Xia Q."/>
            <person name="Zhang R."/>
            <person name="Dong Y."/>
        </authorList>
    </citation>
    <scope>NUCLEOTIDE SEQUENCE [LARGE SCALE GENOMIC DNA]</scope>
    <source>
        <tissue evidence="3">Leaf</tissue>
    </source>
</reference>
<sequence length="1293" mass="144627">MQTAYLFMAKSRQKLSNQDSSLSPTAGRSRDWDGPSRWTDYLGREMTSPLSSSSSRNTYHDGQSQGTTPSQSHKGINMQWVVQLTEVAEGLMAKMYRLNQLLDYPDPLNHVFSEGFWKAGVFPNHPRICVLLSKKFPEHFSKLQLERIDKTAWDSLQDNAELHLQSLEPWVQLLLDLMVFREQALRLILDLSSTVITLLMPRKMLLQTYNLLHAMSRNERDCDFYHRLVQFIDSYDPPLKGLQEDLNFVSPRIGEVLEAVGPIIFLSTDTRKLRNEGFLSPYHPRYPDILTNSAHPLRAQDLANVTAYREWVLFGYLVCPDELRRVTSIDIALVVLKENLVLTLFRDEYILLHEDYQLYVLPRILESKKMAKSGRTKQKEADLEYNVAKQVEKMISEVHEQAIFSCDAIHRERRILLKQEIGRMVLFFTDQPSLLAPNIQMVFSALALAQCEVIWYFQHVGVASSRSKTTRVVPVDIDPNDPTIGFLLDGMDHLCCLVRKYIAAIRGYSLSYLSSCAGRIRFLLGTPGMVALDIDASLKGLFQQIVHHLENLPKPQGENISAITCDLSVFRNTMFGPEGRPQHCCAWLGIASSFPECASPIVPEEVTKIGRDAVLYVESLIESIMGGLEGLINILDSEGGFGALENQLLPEQAASYLNQTARVSIPSYKSPKGTAGFPLPGHESFPENNGSIKMLEAAMQRLTNLCSVLNDMEPICVLNHVFVLREYMRECILGNFRRRLLGVLKTDNDLQRPTVLESLIKRHISIVHLAEQHISMDITQGIREVLLSEAFSGPVSSLHLFEKSTDQHTGSATETVCNWYIENIIKDVSGAGILFVPIHKCFRSTRPVGGYFAESVTDLRELQAFVRIFGGYGVDRLDRMLKEHTAALLNCIDTSLRSNRDVLEAVASSLHAGDRIEREASVKQIVDLETVIGFCVQAGLALAFDRLLAEASGAILEEGAPLIHSLLAGVVKHLPDGVPEKEEIRRMRTVANTVGVVNDHDSVWVRSILEEVGGASDGSWGLLPYLFATFMMSNIWSSTAFNVDTEGFSNNIHCLARCISAVIAGSEFVRLEREHQHRQSLRNGHASEGMDPELSSHMSAEASIKSTLQLFVKLSADIILDSWSETHRSHLVAQLIFLDQLCEISPYLPRSSLESHVPYAILRSVYGQYYADTQSTPLAILNASPRHSPAVLLAHASPVLRHPRGDSPQYYGHDSGYFKGSSSSHSQEHLYDADIGSLRNMENKQRNYRSSGPLDYSASRSRVKSVEGSTSGSTGPSPLPRFAVSRSGPLAYK</sequence>